<dbReference type="GO" id="GO:0004066">
    <property type="term" value="F:asparagine synthase (glutamine-hydrolyzing) activity"/>
    <property type="evidence" value="ECO:0007669"/>
    <property type="project" value="UniProtKB-EC"/>
</dbReference>
<reference evidence="6 7" key="1">
    <citation type="submission" date="2020-03" db="EMBL/GenBank/DDBJ databases">
        <title>Soil Listeria distribution.</title>
        <authorList>
            <person name="Liao J."/>
            <person name="Wiedmann M."/>
        </authorList>
    </citation>
    <scope>NUCLEOTIDE SEQUENCE [LARGE SCALE GENOMIC DNA]</scope>
    <source>
        <strain evidence="6 7">FSL L7-1507</strain>
    </source>
</reference>
<protein>
    <recommendedName>
        <fullName evidence="2">asparagine synthase (glutamine-hydrolyzing)</fullName>
        <ecNumber evidence="2">6.3.5.4</ecNumber>
    </recommendedName>
</protein>
<dbReference type="InterPro" id="IPR017932">
    <property type="entry name" value="GATase_2_dom"/>
</dbReference>
<dbReference type="AlphaFoldDB" id="A0A841ZMV2"/>
<dbReference type="EC" id="6.3.5.4" evidence="2"/>
<dbReference type="SUPFAM" id="SSF56235">
    <property type="entry name" value="N-terminal nucleophile aminohydrolases (Ntn hydrolases)"/>
    <property type="match status" value="1"/>
</dbReference>
<evidence type="ECO:0000256" key="4">
    <source>
        <dbReference type="ARBA" id="ARBA00048741"/>
    </source>
</evidence>
<evidence type="ECO:0000256" key="3">
    <source>
        <dbReference type="ARBA" id="ARBA00022888"/>
    </source>
</evidence>
<dbReference type="Gene3D" id="3.40.50.620">
    <property type="entry name" value="HUPs"/>
    <property type="match status" value="1"/>
</dbReference>
<dbReference type="Proteomes" id="UP000559885">
    <property type="component" value="Unassembled WGS sequence"/>
</dbReference>
<dbReference type="PANTHER" id="PTHR43284:SF1">
    <property type="entry name" value="ASPARAGINE SYNTHETASE"/>
    <property type="match status" value="1"/>
</dbReference>
<accession>A0A841ZMV2</accession>
<evidence type="ECO:0000313" key="7">
    <source>
        <dbReference type="Proteomes" id="UP000559885"/>
    </source>
</evidence>
<dbReference type="InterPro" id="IPR014729">
    <property type="entry name" value="Rossmann-like_a/b/a_fold"/>
</dbReference>
<dbReference type="PANTHER" id="PTHR43284">
    <property type="entry name" value="ASPARAGINE SYNTHETASE (GLUTAMINE-HYDROLYZING)"/>
    <property type="match status" value="1"/>
</dbReference>
<evidence type="ECO:0000256" key="1">
    <source>
        <dbReference type="ARBA" id="ARBA00005187"/>
    </source>
</evidence>
<dbReference type="Gene3D" id="3.60.20.10">
    <property type="entry name" value="Glutamine Phosphoribosylpyrophosphate, subunit 1, domain 1"/>
    <property type="match status" value="1"/>
</dbReference>
<dbReference type="RefSeq" id="WP_185372061.1">
    <property type="nucleotide sequence ID" value="NZ_JAARRM010000001.1"/>
</dbReference>
<feature type="domain" description="Glutamine amidotransferase type-2" evidence="5">
    <location>
        <begin position="63"/>
        <end position="160"/>
    </location>
</feature>
<dbReference type="SUPFAM" id="SSF52402">
    <property type="entry name" value="Adenine nucleotide alpha hydrolases-like"/>
    <property type="match status" value="1"/>
</dbReference>
<comment type="caution">
    <text evidence="6">The sequence shown here is derived from an EMBL/GenBank/DDBJ whole genome shotgun (WGS) entry which is preliminary data.</text>
</comment>
<proteinExistence type="predicted"/>
<evidence type="ECO:0000313" key="6">
    <source>
        <dbReference type="EMBL" id="MBC1520515.1"/>
    </source>
</evidence>
<gene>
    <name evidence="6" type="ORF">HB912_02505</name>
</gene>
<keyword evidence="3" id="KW-0028">Amino-acid biosynthesis</keyword>
<dbReference type="GO" id="GO:0006529">
    <property type="term" value="P:asparagine biosynthetic process"/>
    <property type="evidence" value="ECO:0007669"/>
    <property type="project" value="UniProtKB-KW"/>
</dbReference>
<comment type="pathway">
    <text evidence="1">Amino-acid biosynthesis; L-asparagine biosynthesis; L-asparagine from L-aspartate (L-Gln route): step 1/1.</text>
</comment>
<organism evidence="6 7">
    <name type="scientific">Listeria aquatica</name>
    <dbReference type="NCBI Taxonomy" id="1494960"/>
    <lineage>
        <taxon>Bacteria</taxon>
        <taxon>Bacillati</taxon>
        <taxon>Bacillota</taxon>
        <taxon>Bacilli</taxon>
        <taxon>Bacillales</taxon>
        <taxon>Listeriaceae</taxon>
        <taxon>Listeria</taxon>
    </lineage>
</organism>
<dbReference type="Pfam" id="PF13537">
    <property type="entry name" value="GATase_7"/>
    <property type="match status" value="1"/>
</dbReference>
<evidence type="ECO:0000256" key="2">
    <source>
        <dbReference type="ARBA" id="ARBA00012737"/>
    </source>
</evidence>
<dbReference type="InterPro" id="IPR051786">
    <property type="entry name" value="ASN_synthetase/amidase"/>
</dbReference>
<evidence type="ECO:0000259" key="5">
    <source>
        <dbReference type="Pfam" id="PF13537"/>
    </source>
</evidence>
<comment type="catalytic activity">
    <reaction evidence="4">
        <text>L-aspartate + L-glutamine + ATP + H2O = L-asparagine + L-glutamate + AMP + diphosphate + H(+)</text>
        <dbReference type="Rhea" id="RHEA:12228"/>
        <dbReference type="ChEBI" id="CHEBI:15377"/>
        <dbReference type="ChEBI" id="CHEBI:15378"/>
        <dbReference type="ChEBI" id="CHEBI:29985"/>
        <dbReference type="ChEBI" id="CHEBI:29991"/>
        <dbReference type="ChEBI" id="CHEBI:30616"/>
        <dbReference type="ChEBI" id="CHEBI:33019"/>
        <dbReference type="ChEBI" id="CHEBI:58048"/>
        <dbReference type="ChEBI" id="CHEBI:58359"/>
        <dbReference type="ChEBI" id="CHEBI:456215"/>
        <dbReference type="EC" id="6.3.5.4"/>
    </reaction>
</comment>
<sequence>MPGFYGFVSDRSDVLGKKLKWSDFVTRESGFIDEEAVIQVAGLYGRFFRHATKKFIYDKTFSEDTEHFFILDGVVLNKQKLLKHYRLKAETEMVSLLQKMKQTAAAPFFKNLRGSFAGVVLEKETARIAIYTNHMGDKEVFYYMDQETNTLYFATDFDLLIKLVHVHSDKTFRLNKNASYSLMTHGHTLCNETLFDEVKRLTPGSFLVFSSRGLMQKSYYEIQTKVQPIEEDKALEKLDTLFRSAVRLSFEKDLEYGYKHLVALSGGLDSRMTTWVAHEMGYTDMLNYTFSQSNYLDETVANKIADKLHHEWLFKSLDNGLYLYKYFDEAVRISGARAQSSTVSHTLSLLKNVNLDRFGLVHTGQLGDVIIGTYYDDGKQQGFKRGDGAVSTKLLDRVCYTEEQAVNLSDQELFKFYNRGFTGINIGLKPMYQFTETISPFLDVEFLDFCLSLPFEYRSGHALYLKWINRYYPGAANFVYEKVQGKINRKVWTVKGVPIPWTSFPKAIGKFLKKKLGLRLNTKKHMNPVDYWYKQNPELQAFYEERFERGLEVLKDKQLKQDCMFLFENGTAQEKDQVVTFLAFVEQMQQFMQKK</sequence>
<dbReference type="EMBL" id="JAARRM010000001">
    <property type="protein sequence ID" value="MBC1520515.1"/>
    <property type="molecule type" value="Genomic_DNA"/>
</dbReference>
<keyword evidence="3" id="KW-0061">Asparagine biosynthesis</keyword>
<dbReference type="InterPro" id="IPR029055">
    <property type="entry name" value="Ntn_hydrolases_N"/>
</dbReference>
<name>A0A841ZMV2_9LIST</name>